<evidence type="ECO:0000313" key="2">
    <source>
        <dbReference type="EMBL" id="KAI9259513.1"/>
    </source>
</evidence>
<dbReference type="EMBL" id="JAIXMP010000017">
    <property type="protein sequence ID" value="KAI9259513.1"/>
    <property type="molecule type" value="Genomic_DNA"/>
</dbReference>
<reference evidence="2" key="2">
    <citation type="submission" date="2023-02" db="EMBL/GenBank/DDBJ databases">
        <authorList>
            <consortium name="DOE Joint Genome Institute"/>
            <person name="Mondo S.J."/>
            <person name="Chang Y."/>
            <person name="Wang Y."/>
            <person name="Ahrendt S."/>
            <person name="Andreopoulos W."/>
            <person name="Barry K."/>
            <person name="Beard J."/>
            <person name="Benny G.L."/>
            <person name="Blankenship S."/>
            <person name="Bonito G."/>
            <person name="Cuomo C."/>
            <person name="Desiro A."/>
            <person name="Gervers K.A."/>
            <person name="Hundley H."/>
            <person name="Kuo A."/>
            <person name="LaButti K."/>
            <person name="Lang B.F."/>
            <person name="Lipzen A."/>
            <person name="O'Donnell K."/>
            <person name="Pangilinan J."/>
            <person name="Reynolds N."/>
            <person name="Sandor L."/>
            <person name="Smith M.W."/>
            <person name="Tsang A."/>
            <person name="Grigoriev I.V."/>
            <person name="Stajich J.E."/>
            <person name="Spatafora J.W."/>
        </authorList>
    </citation>
    <scope>NUCLEOTIDE SEQUENCE</scope>
    <source>
        <strain evidence="2">RSA 2281</strain>
    </source>
</reference>
<name>A0AAD5PD07_9FUNG</name>
<evidence type="ECO:0000313" key="3">
    <source>
        <dbReference type="Proteomes" id="UP001209540"/>
    </source>
</evidence>
<dbReference type="Proteomes" id="UP001209540">
    <property type="component" value="Unassembled WGS sequence"/>
</dbReference>
<feature type="region of interest" description="Disordered" evidence="1">
    <location>
        <begin position="400"/>
        <end position="420"/>
    </location>
</feature>
<comment type="caution">
    <text evidence="2">The sequence shown here is derived from an EMBL/GenBank/DDBJ whole genome shotgun (WGS) entry which is preliminary data.</text>
</comment>
<organism evidence="2 3">
    <name type="scientific">Phascolomyces articulosus</name>
    <dbReference type="NCBI Taxonomy" id="60185"/>
    <lineage>
        <taxon>Eukaryota</taxon>
        <taxon>Fungi</taxon>
        <taxon>Fungi incertae sedis</taxon>
        <taxon>Mucoromycota</taxon>
        <taxon>Mucoromycotina</taxon>
        <taxon>Mucoromycetes</taxon>
        <taxon>Mucorales</taxon>
        <taxon>Lichtheimiaceae</taxon>
        <taxon>Phascolomyces</taxon>
    </lineage>
</organism>
<protein>
    <submittedName>
        <fullName evidence="2">Uncharacterized protein</fullName>
    </submittedName>
</protein>
<keyword evidence="3" id="KW-1185">Reference proteome</keyword>
<gene>
    <name evidence="2" type="ORF">BDA99DRAFT_538472</name>
</gene>
<sequence length="420" mass="46888">MISSFTIDPDEPCLTLSDKPTAIRGLLRARSVEDLSCLNSQLNFLGYGHVGSGKENGSNISKKSTTIVISSSHPNYNNSDDEKQQNNNHTMIVFKDQQIVDKWTYVEQEDCFVAPFMFHIPACLPPSLSTVIINKDEEATIQYTLTATLPTFGIYTTRTIQAIRSSDSYHQKHPKTRIYWGTTTSKRWRYEVEVPSIIPFLQQQQQKQGEDDHEKRQEFALSVRVRSSFKSVNQSKLESCLLACQLLESIETKHHPKGLAEPCMISTHLLMSPAQSWTQPCRLPIAFAPDAQQPHPSVSTEFIKIRHRLCVTLSFSSTQGHDDKLQLEFPVELVHIMKPSLPPLPAPPSLLFMSSSVMTSIPNSISSSTTCRQLLSTRSSSSATTAITTTEALCYYTDCSSSGSSSDDCESRDSGVFLSY</sequence>
<accession>A0AAD5PD07</accession>
<evidence type="ECO:0000256" key="1">
    <source>
        <dbReference type="SAM" id="MobiDB-lite"/>
    </source>
</evidence>
<reference evidence="2" key="1">
    <citation type="journal article" date="2022" name="IScience">
        <title>Evolution of zygomycete secretomes and the origins of terrestrial fungal ecologies.</title>
        <authorList>
            <person name="Chang Y."/>
            <person name="Wang Y."/>
            <person name="Mondo S."/>
            <person name="Ahrendt S."/>
            <person name="Andreopoulos W."/>
            <person name="Barry K."/>
            <person name="Beard J."/>
            <person name="Benny G.L."/>
            <person name="Blankenship S."/>
            <person name="Bonito G."/>
            <person name="Cuomo C."/>
            <person name="Desiro A."/>
            <person name="Gervers K.A."/>
            <person name="Hundley H."/>
            <person name="Kuo A."/>
            <person name="LaButti K."/>
            <person name="Lang B.F."/>
            <person name="Lipzen A."/>
            <person name="O'Donnell K."/>
            <person name="Pangilinan J."/>
            <person name="Reynolds N."/>
            <person name="Sandor L."/>
            <person name="Smith M.E."/>
            <person name="Tsang A."/>
            <person name="Grigoriev I.V."/>
            <person name="Stajich J.E."/>
            <person name="Spatafora J.W."/>
        </authorList>
    </citation>
    <scope>NUCLEOTIDE SEQUENCE</scope>
    <source>
        <strain evidence="2">RSA 2281</strain>
    </source>
</reference>
<dbReference type="Gene3D" id="2.60.40.640">
    <property type="match status" value="1"/>
</dbReference>
<dbReference type="InterPro" id="IPR014752">
    <property type="entry name" value="Arrestin-like_C"/>
</dbReference>
<dbReference type="AlphaFoldDB" id="A0AAD5PD07"/>
<proteinExistence type="predicted"/>